<keyword evidence="3" id="KW-1185">Reference proteome</keyword>
<evidence type="ECO:0000256" key="1">
    <source>
        <dbReference type="SAM" id="MobiDB-lite"/>
    </source>
</evidence>
<evidence type="ECO:0000313" key="3">
    <source>
        <dbReference type="Proteomes" id="UP000217428"/>
    </source>
</evidence>
<evidence type="ECO:0000313" key="2">
    <source>
        <dbReference type="EMBL" id="ASK51267.1"/>
    </source>
</evidence>
<proteinExistence type="predicted"/>
<protein>
    <submittedName>
        <fullName evidence="2">Internal virion protein</fullName>
    </submittedName>
</protein>
<gene>
    <name evidence="2" type="ORF">EPTV-WA-066</name>
</gene>
<organism evidence="2 3">
    <name type="scientific">Eptesipox virus</name>
    <dbReference type="NCBI Taxonomy" id="1329402"/>
    <lineage>
        <taxon>Viruses</taxon>
        <taxon>Varidnaviria</taxon>
        <taxon>Bamfordvirae</taxon>
        <taxon>Nucleocytoviricota</taxon>
        <taxon>Pokkesviricetes</taxon>
        <taxon>Chitovirales</taxon>
        <taxon>Poxviridae</taxon>
        <taxon>Chordopoxvirinae</taxon>
        <taxon>Vespertilionpoxvirus</taxon>
        <taxon>Vespertilionpoxvirus eptesipox</taxon>
    </lineage>
</organism>
<dbReference type="OrthoDB" id="7692at10239"/>
<name>A0A220T6D0_9POXV</name>
<reference evidence="2 3" key="1">
    <citation type="journal article" date="2017" name="Virus Genes">
        <title>Characterization of Eptesipoxvirus, a novel poxvirus from a microchiropteran bat.</title>
        <authorList>
            <person name="Tu S.L."/>
            <person name="Nakazawa Y."/>
            <person name="Gao J."/>
            <person name="Wilkins K."/>
            <person name="Gallardo-Romero N."/>
            <person name="Li Y."/>
            <person name="Emerson G.L."/>
            <person name="Carroll D.S."/>
            <person name="Upton C."/>
        </authorList>
    </citation>
    <scope>NUCLEOTIDE SEQUENCE [LARGE SCALE GENOMIC DNA]</scope>
    <source>
        <strain evidence="2 3">Washington</strain>
    </source>
</reference>
<dbReference type="Proteomes" id="UP000217428">
    <property type="component" value="Segment"/>
</dbReference>
<accession>A0A220T6D0</accession>
<feature type="region of interest" description="Disordered" evidence="1">
    <location>
        <begin position="1"/>
        <end position="27"/>
    </location>
</feature>
<dbReference type="EMBL" id="KY747497">
    <property type="protein sequence ID" value="ASK51267.1"/>
    <property type="molecule type" value="Genomic_DNA"/>
</dbReference>
<dbReference type="Pfam" id="PF03339">
    <property type="entry name" value="Pox_L3_FP4"/>
    <property type="match status" value="1"/>
</dbReference>
<dbReference type="InterPro" id="IPR005007">
    <property type="entry name" value="Poxvirus_L3/FP4"/>
</dbReference>
<sequence length="321" mass="37380">MNTRDRSKNKQYNNKLDKGGGGIQQDKGEKKDEYIDFIKNRLCIHEREVINLEGYCVKVNCLLKQVCEDELSCWTELSSLVKCKKSIGFPMLRGTKCFSYSKMLYFEQFKNTKVERLSPHVPCLPENILFQVAIILYTMHKKNIYVDEFCFDLVTIPKTTFIFSVNQLMFQICTTTLVVLSISTRPYRVELPQSCYLNYLHSFNTISRKSYDTSNYFFEWLLKNHLDFLTKQSIDIFKVKKKYISGNHINKSTEPGTLVLIPKEDVYFMGITLTYVSINDNVRIIYSLDGGNILEIDDFNILDVFYSGELIVRSQTCAILI</sequence>